<evidence type="ECO:0000256" key="1">
    <source>
        <dbReference type="SAM" id="Phobius"/>
    </source>
</evidence>
<name>A0A2G5NNQ7_9STAP</name>
<sequence>MGTKAKWIASILIGLTIIGLIALWESNKPEQPNLVGYFGSTPQEMKGKSFNSIDEAVDEFAKTYTEEAKVSKYDVYYKATTKYQKQHQIPGVIVFNMPVDNEKHEVLHIAPFYINEKDNHYSVAAYSISVSTDRIKESPKYVIYTQPLKNNNYDFIFSKHKLYLPESDVVINMKKHKLFMGILNYDNSYIEI</sequence>
<proteinExistence type="predicted"/>
<dbReference type="AlphaFoldDB" id="A0A2G5NNQ7"/>
<dbReference type="EMBL" id="MJBI02000001">
    <property type="protein sequence ID" value="RAI82108.1"/>
    <property type="molecule type" value="Genomic_DNA"/>
</dbReference>
<accession>A0A2G5NNQ7</accession>
<keyword evidence="1" id="KW-1133">Transmembrane helix</keyword>
<evidence type="ECO:0000313" key="2">
    <source>
        <dbReference type="EMBL" id="RAI82108.1"/>
    </source>
</evidence>
<keyword evidence="1" id="KW-0472">Membrane</keyword>
<reference evidence="2 3" key="1">
    <citation type="journal article" date="2018" name="Front. Microbiol.">
        <title>Description and Comparative Genomics of Macrococcus caseolyticus subsp. hominis subsp. nov., Macrococcus goetzii sp. nov., Macrococcus epidermidis sp. nov., and Macrococcus bohemicus sp. nov., Novel Macrococci From Human Clinical Material With Virulence Potential and Suspected Uptake of Foreign DNA by Natural Transformation.</title>
        <authorList>
            <person name="Maslanova I."/>
            <person name="Wertheimer Z."/>
            <person name="Sedlacek I."/>
            <person name="Svec P."/>
            <person name="Indrakova A."/>
            <person name="Kovarovic V."/>
            <person name="Schumann P."/>
            <person name="Sproer C."/>
            <person name="Kralova S."/>
            <person name="Sedo O."/>
            <person name="Kristofova L."/>
            <person name="Vrbovska V."/>
            <person name="Fuzik T."/>
            <person name="Petras P."/>
            <person name="Zdrahal Z."/>
            <person name="Ruzickova V."/>
            <person name="Doskar J."/>
            <person name="Pantucek R."/>
        </authorList>
    </citation>
    <scope>NUCLEOTIDE SEQUENCE [LARGE SCALE GENOMIC DNA]</scope>
    <source>
        <strain evidence="2 3">CCM 4927</strain>
    </source>
</reference>
<keyword evidence="1" id="KW-0812">Transmembrane</keyword>
<gene>
    <name evidence="2" type="ORF">BFS35_000030</name>
</gene>
<dbReference type="Proteomes" id="UP000229523">
    <property type="component" value="Unassembled WGS sequence"/>
</dbReference>
<organism evidence="2 3">
    <name type="scientific">Macrococcoides goetzii</name>
    <dbReference type="NCBI Taxonomy" id="1891097"/>
    <lineage>
        <taxon>Bacteria</taxon>
        <taxon>Bacillati</taxon>
        <taxon>Bacillota</taxon>
        <taxon>Bacilli</taxon>
        <taxon>Bacillales</taxon>
        <taxon>Staphylococcaceae</taxon>
        <taxon>Macrococcoides</taxon>
    </lineage>
</organism>
<evidence type="ECO:0000313" key="3">
    <source>
        <dbReference type="Proteomes" id="UP000229523"/>
    </source>
</evidence>
<protein>
    <submittedName>
        <fullName evidence="2">Uncharacterized protein</fullName>
    </submittedName>
</protein>
<keyword evidence="3" id="KW-1185">Reference proteome</keyword>
<feature type="transmembrane region" description="Helical" evidence="1">
    <location>
        <begin position="7"/>
        <end position="24"/>
    </location>
</feature>
<dbReference type="RefSeq" id="WP_099579623.1">
    <property type="nucleotide sequence ID" value="NZ_MJBI02000001.1"/>
</dbReference>
<comment type="caution">
    <text evidence="2">The sequence shown here is derived from an EMBL/GenBank/DDBJ whole genome shotgun (WGS) entry which is preliminary data.</text>
</comment>